<accession>A0AAV0R2N1</accession>
<dbReference type="PANTHER" id="PTHR35317:SF35">
    <property type="entry name" value="DUF4219 DOMAIN-CONTAINING PROTEIN"/>
    <property type="match status" value="1"/>
</dbReference>
<proteinExistence type="predicted"/>
<evidence type="ECO:0008006" key="3">
    <source>
        <dbReference type="Google" id="ProtNLM"/>
    </source>
</evidence>
<dbReference type="Proteomes" id="UP001154282">
    <property type="component" value="Unassembled WGS sequence"/>
</dbReference>
<protein>
    <recommendedName>
        <fullName evidence="3">UBN2 domain-containing protein</fullName>
    </recommendedName>
</protein>
<organism evidence="1 2">
    <name type="scientific">Linum tenue</name>
    <dbReference type="NCBI Taxonomy" id="586396"/>
    <lineage>
        <taxon>Eukaryota</taxon>
        <taxon>Viridiplantae</taxon>
        <taxon>Streptophyta</taxon>
        <taxon>Embryophyta</taxon>
        <taxon>Tracheophyta</taxon>
        <taxon>Spermatophyta</taxon>
        <taxon>Magnoliopsida</taxon>
        <taxon>eudicotyledons</taxon>
        <taxon>Gunneridae</taxon>
        <taxon>Pentapetalae</taxon>
        <taxon>rosids</taxon>
        <taxon>fabids</taxon>
        <taxon>Malpighiales</taxon>
        <taxon>Linaceae</taxon>
        <taxon>Linum</taxon>
    </lineage>
</organism>
<keyword evidence="2" id="KW-1185">Reference proteome</keyword>
<reference evidence="1" key="1">
    <citation type="submission" date="2022-08" db="EMBL/GenBank/DDBJ databases">
        <authorList>
            <person name="Gutierrez-Valencia J."/>
        </authorList>
    </citation>
    <scope>NUCLEOTIDE SEQUENCE</scope>
</reference>
<gene>
    <name evidence="1" type="ORF">LITE_LOCUS45694</name>
</gene>
<dbReference type="Pfam" id="PF14223">
    <property type="entry name" value="Retrotran_gag_2"/>
    <property type="match status" value="1"/>
</dbReference>
<dbReference type="AlphaFoldDB" id="A0AAV0R2N1"/>
<dbReference type="PANTHER" id="PTHR35317">
    <property type="entry name" value="OS04G0629600 PROTEIN"/>
    <property type="match status" value="1"/>
</dbReference>
<comment type="caution">
    <text evidence="1">The sequence shown here is derived from an EMBL/GenBank/DDBJ whole genome shotgun (WGS) entry which is preliminary data.</text>
</comment>
<evidence type="ECO:0000313" key="1">
    <source>
        <dbReference type="EMBL" id="CAI0550854.1"/>
    </source>
</evidence>
<sequence length="88" mass="10210">MLLKEYETYDMLPGESISEMDKRFSTLVNRLKGLGKDFTSKELVRKVLRSLPLEWMAKRTVIEEVKDLNVLSLENLIGSLLSHEEILK</sequence>
<name>A0AAV0R2N1_9ROSI</name>
<evidence type="ECO:0000313" key="2">
    <source>
        <dbReference type="Proteomes" id="UP001154282"/>
    </source>
</evidence>
<dbReference type="EMBL" id="CAMGYJ010000010">
    <property type="protein sequence ID" value="CAI0550854.1"/>
    <property type="molecule type" value="Genomic_DNA"/>
</dbReference>